<evidence type="ECO:0000259" key="8">
    <source>
        <dbReference type="PROSITE" id="PS51387"/>
    </source>
</evidence>
<sequence>MIIKSNPDEIQNYLTDASNYSGKCDAVYIPESEDEISEIVKNCNAEKIKITVAGNGTGLTGARVPEEGVVLSMEKLNKIIEINSDDKYAIVQPSVILSEFQHEAESKNLFYPPDPTERNCFIGGTVATNASGARTFKYGPTRSYVLGLKIVLPDGRKLNIERGQHIADGSHAILPTEDGSIISFELPRYEMPDTKNAAGYYCKEKMDLIDLFIGAEGTLGVITEIKLKLIDLPQNILSCIIFFESEEDALDFIEDATRLSRFNEDSIISARGVELFDKFTLKFLRGDYSNIPENANAAVWFEQEIDDNEDELISGWMELISKHNGMEEESWIANDRKEMDKFKDFRHAIALKVNDYMSQRGLKKVGTDVAVPFESFKRFYFDTIKLVSDAGLNYVVYGHAGDSHIHLNMLPDDAGQYNRAVETYRQICANAVKLKGTVSAEHGIGKLKREYLKLMYNDDTIKKMALIKLAFDPNRILNIGNIFEEKYLI</sequence>
<keyword evidence="4" id="KW-0274">FAD</keyword>
<dbReference type="Pfam" id="PF01565">
    <property type="entry name" value="FAD_binding_4"/>
    <property type="match status" value="1"/>
</dbReference>
<protein>
    <recommendedName>
        <fullName evidence="7">D-lactate dehydrogenase (cytochrome)</fullName>
        <ecNumber evidence="7">1.1.2.4</ecNumber>
    </recommendedName>
</protein>
<dbReference type="RefSeq" id="WP_014855889.1">
    <property type="nucleotide sequence ID" value="NC_018178.1"/>
</dbReference>
<dbReference type="STRING" id="1191523.MROS_1217"/>
<dbReference type="PANTHER" id="PTHR11748:SF111">
    <property type="entry name" value="D-LACTATE DEHYDROGENASE, MITOCHONDRIAL-RELATED"/>
    <property type="match status" value="1"/>
</dbReference>
<keyword evidence="10" id="KW-1185">Reference proteome</keyword>
<dbReference type="KEGG" id="mro:MROS_1217"/>
<dbReference type="InterPro" id="IPR006094">
    <property type="entry name" value="Oxid_FAD_bind_N"/>
</dbReference>
<comment type="cofactor">
    <cofactor evidence="1">
        <name>FAD</name>
        <dbReference type="ChEBI" id="CHEBI:57692"/>
    </cofactor>
</comment>
<dbReference type="InterPro" id="IPR004113">
    <property type="entry name" value="FAD-bd_oxidored_4_C"/>
</dbReference>
<dbReference type="InterPro" id="IPR016166">
    <property type="entry name" value="FAD-bd_PCMH"/>
</dbReference>
<evidence type="ECO:0000256" key="7">
    <source>
        <dbReference type="ARBA" id="ARBA00038897"/>
    </source>
</evidence>
<dbReference type="Gene3D" id="1.10.45.10">
    <property type="entry name" value="Vanillyl-alcohol Oxidase, Chain A, domain 4"/>
    <property type="match status" value="1"/>
</dbReference>
<dbReference type="PROSITE" id="PS51387">
    <property type="entry name" value="FAD_PCMH"/>
    <property type="match status" value="1"/>
</dbReference>
<evidence type="ECO:0000256" key="2">
    <source>
        <dbReference type="ARBA" id="ARBA00008000"/>
    </source>
</evidence>
<dbReference type="SUPFAM" id="SSF55103">
    <property type="entry name" value="FAD-linked oxidases, C-terminal domain"/>
    <property type="match status" value="1"/>
</dbReference>
<keyword evidence="3" id="KW-0285">Flavoprotein</keyword>
<dbReference type="Gene3D" id="3.30.465.10">
    <property type="match status" value="1"/>
</dbReference>
<dbReference type="Proteomes" id="UP000009011">
    <property type="component" value="Chromosome"/>
</dbReference>
<reference evidence="9 10" key="1">
    <citation type="journal article" date="2013" name="PLoS ONE">
        <title>Genomic analysis of Melioribacter roseus, facultatively anaerobic organotrophic bacterium representing a novel deep lineage within Bacteriodetes/Chlorobi group.</title>
        <authorList>
            <person name="Kadnikov V.V."/>
            <person name="Mardanov A.V."/>
            <person name="Podosokorskaya O.A."/>
            <person name="Gavrilov S.N."/>
            <person name="Kublanov I.V."/>
            <person name="Beletsky A.V."/>
            <person name="Bonch-Osmolovskaya E.A."/>
            <person name="Ravin N.V."/>
        </authorList>
    </citation>
    <scope>NUCLEOTIDE SEQUENCE [LARGE SCALE GENOMIC DNA]</scope>
    <source>
        <strain evidence="10">JCM 17771 / P3M-2</strain>
    </source>
</reference>
<evidence type="ECO:0000256" key="6">
    <source>
        <dbReference type="ARBA" id="ARBA00023002"/>
    </source>
</evidence>
<evidence type="ECO:0000256" key="1">
    <source>
        <dbReference type="ARBA" id="ARBA00001974"/>
    </source>
</evidence>
<name>I6ZQX3_MELRP</name>
<dbReference type="EMBL" id="CP003557">
    <property type="protein sequence ID" value="AFN74454.1"/>
    <property type="molecule type" value="Genomic_DNA"/>
</dbReference>
<keyword evidence="5" id="KW-0809">Transit peptide</keyword>
<organism evidence="9 10">
    <name type="scientific">Melioribacter roseus (strain DSM 23840 / JCM 17771 / VKM B-2668 / P3M-2)</name>
    <dbReference type="NCBI Taxonomy" id="1191523"/>
    <lineage>
        <taxon>Bacteria</taxon>
        <taxon>Pseudomonadati</taxon>
        <taxon>Ignavibacteriota</taxon>
        <taxon>Ignavibacteria</taxon>
        <taxon>Ignavibacteriales</taxon>
        <taxon>Melioribacteraceae</taxon>
        <taxon>Melioribacter</taxon>
    </lineage>
</organism>
<comment type="similarity">
    <text evidence="2">Belongs to the FAD-binding oxidoreductase/transferase type 4 family.</text>
</comment>
<accession>I6ZQX3</accession>
<keyword evidence="6" id="KW-0560">Oxidoreductase</keyword>
<dbReference type="EC" id="1.1.2.4" evidence="7"/>
<evidence type="ECO:0000256" key="4">
    <source>
        <dbReference type="ARBA" id="ARBA00022827"/>
    </source>
</evidence>
<gene>
    <name evidence="9" type="ordered locus">MROS_1217</name>
</gene>
<proteinExistence type="inferred from homology"/>
<dbReference type="Pfam" id="PF02913">
    <property type="entry name" value="FAD-oxidase_C"/>
    <property type="match status" value="1"/>
</dbReference>
<dbReference type="AlphaFoldDB" id="I6ZQX3"/>
<dbReference type="OrthoDB" id="9767256at2"/>
<dbReference type="eggNOG" id="COG0277">
    <property type="taxonomic scope" value="Bacteria"/>
</dbReference>
<evidence type="ECO:0000256" key="3">
    <source>
        <dbReference type="ARBA" id="ARBA00022630"/>
    </source>
</evidence>
<dbReference type="HOGENOM" id="CLU_017779_9_2_10"/>
<dbReference type="InterPro" id="IPR016171">
    <property type="entry name" value="Vanillyl_alc_oxidase_C-sub2"/>
</dbReference>
<dbReference type="InterPro" id="IPR016169">
    <property type="entry name" value="FAD-bd_PCMH_sub2"/>
</dbReference>
<dbReference type="GO" id="GO:0008720">
    <property type="term" value="F:D-lactate dehydrogenase (NAD+) activity"/>
    <property type="evidence" value="ECO:0007669"/>
    <property type="project" value="TreeGrafter"/>
</dbReference>
<dbReference type="SUPFAM" id="SSF56176">
    <property type="entry name" value="FAD-binding/transporter-associated domain-like"/>
    <property type="match status" value="1"/>
</dbReference>
<dbReference type="GO" id="GO:0004458">
    <property type="term" value="F:D-lactate dehydrogenase (cytochrome) activity"/>
    <property type="evidence" value="ECO:0007669"/>
    <property type="project" value="UniProtKB-EC"/>
</dbReference>
<evidence type="ECO:0000313" key="9">
    <source>
        <dbReference type="EMBL" id="AFN74454.1"/>
    </source>
</evidence>
<dbReference type="Gene3D" id="3.30.70.2740">
    <property type="match status" value="1"/>
</dbReference>
<feature type="domain" description="FAD-binding PCMH-type" evidence="8">
    <location>
        <begin position="20"/>
        <end position="232"/>
    </location>
</feature>
<dbReference type="InterPro" id="IPR016164">
    <property type="entry name" value="FAD-linked_Oxase-like_C"/>
</dbReference>
<evidence type="ECO:0000256" key="5">
    <source>
        <dbReference type="ARBA" id="ARBA00022946"/>
    </source>
</evidence>
<dbReference type="GO" id="GO:0071949">
    <property type="term" value="F:FAD binding"/>
    <property type="evidence" value="ECO:0007669"/>
    <property type="project" value="InterPro"/>
</dbReference>
<dbReference type="InterPro" id="IPR036318">
    <property type="entry name" value="FAD-bd_PCMH-like_sf"/>
</dbReference>
<evidence type="ECO:0000313" key="10">
    <source>
        <dbReference type="Proteomes" id="UP000009011"/>
    </source>
</evidence>
<dbReference type="GO" id="GO:1903457">
    <property type="term" value="P:lactate catabolic process"/>
    <property type="evidence" value="ECO:0007669"/>
    <property type="project" value="TreeGrafter"/>
</dbReference>
<dbReference type="PANTHER" id="PTHR11748">
    <property type="entry name" value="D-LACTATE DEHYDROGENASE"/>
    <property type="match status" value="1"/>
</dbReference>